<dbReference type="GO" id="GO:0046872">
    <property type="term" value="F:metal ion binding"/>
    <property type="evidence" value="ECO:0007669"/>
    <property type="project" value="UniProtKB-KW"/>
</dbReference>
<dbReference type="Proteomes" id="UP000236642">
    <property type="component" value="Unassembled WGS sequence"/>
</dbReference>
<dbReference type="InterPro" id="IPR006385">
    <property type="entry name" value="HAD_hydro_SerB1"/>
</dbReference>
<keyword evidence="2" id="KW-0479">Metal-binding</keyword>
<dbReference type="InterPro" id="IPR050582">
    <property type="entry name" value="HAD-like_SerB"/>
</dbReference>
<evidence type="ECO:0000256" key="4">
    <source>
        <dbReference type="ARBA" id="ARBA00022842"/>
    </source>
</evidence>
<comment type="caution">
    <text evidence="5">The sequence shown here is derived from an EMBL/GenBank/DDBJ whole genome shotgun (WGS) entry which is preliminary data.</text>
</comment>
<protein>
    <submittedName>
        <fullName evidence="5">Putative phosphatase</fullName>
        <ecNumber evidence="5">3.1.3.-</ecNumber>
    </submittedName>
</protein>
<dbReference type="EMBL" id="BEHY01000062">
    <property type="protein sequence ID" value="GBD09728.1"/>
    <property type="molecule type" value="Genomic_DNA"/>
</dbReference>
<dbReference type="PANTHER" id="PTHR43344:SF13">
    <property type="entry name" value="PHOSPHATASE RV3661-RELATED"/>
    <property type="match status" value="1"/>
</dbReference>
<evidence type="ECO:0000313" key="5">
    <source>
        <dbReference type="EMBL" id="GBD09728.1"/>
    </source>
</evidence>
<sequence>MGAAVAAFFDVDYTVLSVSSGRQWIRYLRRSGRMTWAMWGTFLWLALRYYLGLLEFPRASARLTAMIAGADEGAFREETRRWFEEWVRPYIAPGAVERIAWHRARGHRVALVSAATEYVVRPLAEALGIPDYLCTRLEVVDGRLTGRVVEPPCYGPGKVYWVERYAAENGIDLARSYFYSDSYTDRYLLLRVGHPVAVNPDPRLRRLARRRGWPIERFY</sequence>
<dbReference type="AlphaFoldDB" id="A0A2H5Y8M1"/>
<dbReference type="CDD" id="cd02612">
    <property type="entry name" value="HAD_PGPPase"/>
    <property type="match status" value="1"/>
</dbReference>
<dbReference type="EC" id="3.1.3.-" evidence="5"/>
<dbReference type="Pfam" id="PF12710">
    <property type="entry name" value="HAD"/>
    <property type="match status" value="1"/>
</dbReference>
<dbReference type="InterPro" id="IPR023214">
    <property type="entry name" value="HAD_sf"/>
</dbReference>
<gene>
    <name evidence="5" type="ORF">HRbin22_01988</name>
</gene>
<dbReference type="Gene3D" id="3.40.50.1000">
    <property type="entry name" value="HAD superfamily/HAD-like"/>
    <property type="match status" value="1"/>
</dbReference>
<dbReference type="FunFam" id="3.40.50.1000:FF:000025">
    <property type="entry name" value="HAD hydrolase, family IB"/>
    <property type="match status" value="1"/>
</dbReference>
<keyword evidence="3 5" id="KW-0378">Hydrolase</keyword>
<proteinExistence type="inferred from homology"/>
<organism evidence="5 6">
    <name type="scientific">Candidatus Thermoflexus japonica</name>
    <dbReference type="NCBI Taxonomy" id="2035417"/>
    <lineage>
        <taxon>Bacteria</taxon>
        <taxon>Bacillati</taxon>
        <taxon>Chloroflexota</taxon>
        <taxon>Thermoflexia</taxon>
        <taxon>Thermoflexales</taxon>
        <taxon>Thermoflexaceae</taxon>
        <taxon>Thermoflexus</taxon>
    </lineage>
</organism>
<comment type="similarity">
    <text evidence="1">Belongs to the HAD-like hydrolase superfamily. SerB family.</text>
</comment>
<dbReference type="InterPro" id="IPR036412">
    <property type="entry name" value="HAD-like_sf"/>
</dbReference>
<reference evidence="6" key="1">
    <citation type="submission" date="2017-09" db="EMBL/GenBank/DDBJ databases">
        <title>Metaegenomics of thermophilic ammonia-oxidizing enrichment culture.</title>
        <authorList>
            <person name="Kato S."/>
            <person name="Suzuki K."/>
        </authorList>
    </citation>
    <scope>NUCLEOTIDE SEQUENCE [LARGE SCALE GENOMIC DNA]</scope>
</reference>
<evidence type="ECO:0000313" key="6">
    <source>
        <dbReference type="Proteomes" id="UP000236642"/>
    </source>
</evidence>
<dbReference type="NCBIfam" id="TIGR01488">
    <property type="entry name" value="HAD-SF-IB"/>
    <property type="match status" value="1"/>
</dbReference>
<dbReference type="NCBIfam" id="TIGR01490">
    <property type="entry name" value="HAD-SF-IB-hyp1"/>
    <property type="match status" value="1"/>
</dbReference>
<name>A0A2H5Y8M1_9CHLR</name>
<dbReference type="PANTHER" id="PTHR43344">
    <property type="entry name" value="PHOSPHOSERINE PHOSPHATASE"/>
    <property type="match status" value="1"/>
</dbReference>
<accession>A0A2H5Y8M1</accession>
<dbReference type="SUPFAM" id="SSF56784">
    <property type="entry name" value="HAD-like"/>
    <property type="match status" value="1"/>
</dbReference>
<keyword evidence="4" id="KW-0460">Magnesium</keyword>
<evidence type="ECO:0000256" key="3">
    <source>
        <dbReference type="ARBA" id="ARBA00022801"/>
    </source>
</evidence>
<dbReference type="GO" id="GO:0016787">
    <property type="term" value="F:hydrolase activity"/>
    <property type="evidence" value="ECO:0007669"/>
    <property type="project" value="UniProtKB-KW"/>
</dbReference>
<dbReference type="Gene3D" id="1.20.1440.100">
    <property type="entry name" value="SG protein - dephosphorylation function"/>
    <property type="match status" value="1"/>
</dbReference>
<evidence type="ECO:0000256" key="1">
    <source>
        <dbReference type="ARBA" id="ARBA00009184"/>
    </source>
</evidence>
<evidence type="ECO:0000256" key="2">
    <source>
        <dbReference type="ARBA" id="ARBA00022723"/>
    </source>
</evidence>